<evidence type="ECO:0000313" key="2">
    <source>
        <dbReference type="Proteomes" id="UP000318704"/>
    </source>
</evidence>
<dbReference type="AlphaFoldDB" id="A0A517W1U3"/>
<dbReference type="InterPro" id="IPR036291">
    <property type="entry name" value="NAD(P)-bd_dom_sf"/>
</dbReference>
<reference evidence="1 2" key="1">
    <citation type="submission" date="2019-03" db="EMBL/GenBank/DDBJ databases">
        <title>Deep-cultivation of Planctomycetes and their phenomic and genomic characterization uncovers novel biology.</title>
        <authorList>
            <person name="Wiegand S."/>
            <person name="Jogler M."/>
            <person name="Boedeker C."/>
            <person name="Pinto D."/>
            <person name="Vollmers J."/>
            <person name="Rivas-Marin E."/>
            <person name="Kohn T."/>
            <person name="Peeters S.H."/>
            <person name="Heuer A."/>
            <person name="Rast P."/>
            <person name="Oberbeckmann S."/>
            <person name="Bunk B."/>
            <person name="Jeske O."/>
            <person name="Meyerdierks A."/>
            <person name="Storesund J.E."/>
            <person name="Kallscheuer N."/>
            <person name="Luecker S."/>
            <person name="Lage O.M."/>
            <person name="Pohl T."/>
            <person name="Merkel B.J."/>
            <person name="Hornburger P."/>
            <person name="Mueller R.-W."/>
            <person name="Bruemmer F."/>
            <person name="Labrenz M."/>
            <person name="Spormann A.M."/>
            <person name="Op den Camp H."/>
            <person name="Overmann J."/>
            <person name="Amann R."/>
            <person name="Jetten M.S.M."/>
            <person name="Mascher T."/>
            <person name="Medema M.H."/>
            <person name="Devos D.P."/>
            <person name="Kaster A.-K."/>
            <person name="Ovreas L."/>
            <person name="Rohde M."/>
            <person name="Galperin M.Y."/>
            <person name="Jogler C."/>
        </authorList>
    </citation>
    <scope>NUCLEOTIDE SEQUENCE [LARGE SCALE GENOMIC DNA]</scope>
    <source>
        <strain evidence="1 2">V144</strain>
    </source>
</reference>
<dbReference type="SUPFAM" id="SSF51735">
    <property type="entry name" value="NAD(P)-binding Rossmann-fold domains"/>
    <property type="match status" value="1"/>
</dbReference>
<name>A0A517W1U3_9PLAN</name>
<protein>
    <submittedName>
        <fullName evidence="1">Uncharacterized protein</fullName>
    </submittedName>
</protein>
<proteinExistence type="predicted"/>
<dbReference type="KEGG" id="gaw:V144x_47300"/>
<organism evidence="1 2">
    <name type="scientific">Gimesia aquarii</name>
    <dbReference type="NCBI Taxonomy" id="2527964"/>
    <lineage>
        <taxon>Bacteria</taxon>
        <taxon>Pseudomonadati</taxon>
        <taxon>Planctomycetota</taxon>
        <taxon>Planctomycetia</taxon>
        <taxon>Planctomycetales</taxon>
        <taxon>Planctomycetaceae</taxon>
        <taxon>Gimesia</taxon>
    </lineage>
</organism>
<dbReference type="RefSeq" id="WP_144988522.1">
    <property type="nucleotide sequence ID" value="NZ_CP037920.1"/>
</dbReference>
<dbReference type="Proteomes" id="UP000318704">
    <property type="component" value="Chromosome"/>
</dbReference>
<gene>
    <name evidence="1" type="ORF">V144x_47300</name>
</gene>
<dbReference type="EMBL" id="CP037920">
    <property type="protein sequence ID" value="QDT99219.1"/>
    <property type="molecule type" value="Genomic_DNA"/>
</dbReference>
<sequence length="186" mass="19572">MAVKSFQPVKIGVIGLGRFGRLHALTLSRLAEAELVGVARVFLSLCVACIVGCSQSNDSSETQNGTQDLATQTIKHGRVSLVAQKVEAGNPNDSAVQTGLDSATSVLNDLLETGELKSAAGTFVGRFRLESDGTVRMFLTDKSTSLTNADGLEDAFVGAVFGGKCSFPELGDIAMIYAEFKIDPPQ</sequence>
<dbReference type="Gene3D" id="3.40.50.720">
    <property type="entry name" value="NAD(P)-binding Rossmann-like Domain"/>
    <property type="match status" value="1"/>
</dbReference>
<evidence type="ECO:0000313" key="1">
    <source>
        <dbReference type="EMBL" id="QDT99219.1"/>
    </source>
</evidence>
<accession>A0A517W1U3</accession>